<evidence type="ECO:0000256" key="1">
    <source>
        <dbReference type="SAM" id="MobiDB-lite"/>
    </source>
</evidence>
<feature type="region of interest" description="Disordered" evidence="1">
    <location>
        <begin position="99"/>
        <end position="119"/>
    </location>
</feature>
<reference evidence="3" key="1">
    <citation type="submission" date="2017-06" db="EMBL/GenBank/DDBJ databases">
        <authorList>
            <person name="Varghese N."/>
            <person name="Submissions S."/>
        </authorList>
    </citation>
    <scope>NUCLEOTIDE SEQUENCE [LARGE SCALE GENOMIC DNA]</scope>
    <source>
        <strain evidence="3">JCM 23211</strain>
    </source>
</reference>
<feature type="compositionally biased region" description="Polar residues" evidence="1">
    <location>
        <begin position="232"/>
        <end position="259"/>
    </location>
</feature>
<gene>
    <name evidence="2" type="ORF">SAMN05421642_103233</name>
</gene>
<name>A0A239FD91_9NOCA</name>
<dbReference type="AlphaFoldDB" id="A0A239FD91"/>
<keyword evidence="3" id="KW-1185">Reference proteome</keyword>
<evidence type="ECO:0000313" key="3">
    <source>
        <dbReference type="Proteomes" id="UP000198327"/>
    </source>
</evidence>
<feature type="region of interest" description="Disordered" evidence="1">
    <location>
        <begin position="226"/>
        <end position="259"/>
    </location>
</feature>
<sequence>MIYAPTPYVLDRGPFHAESVSRLAGAPSLVPHMRPRREQQLGPHLHDSRLIRRIESTPATAIWPRAETVVRAWSALVVRRLLAAHFGASLSMYARTSAGRQRSPELTPIGRNPRSNNSCPPRHRELRIVFFAQPRIEASSAVEISGSSGAGALHEGHGPCWSRCRATPPPLAAEMASFRGDSVYRRAHGIAIQMHCATMPIQLGSRHPLPMLRVHDGRRVRPFWGDMGCHPSSVSPETSGVSRNSELQKTSDVTPQQDS</sequence>
<proteinExistence type="predicted"/>
<dbReference type="EMBL" id="FZOW01000003">
    <property type="protein sequence ID" value="SNS54711.1"/>
    <property type="molecule type" value="Genomic_DNA"/>
</dbReference>
<organism evidence="2 3">
    <name type="scientific">Rhodococcoides kyotonense</name>
    <dbReference type="NCBI Taxonomy" id="398843"/>
    <lineage>
        <taxon>Bacteria</taxon>
        <taxon>Bacillati</taxon>
        <taxon>Actinomycetota</taxon>
        <taxon>Actinomycetes</taxon>
        <taxon>Mycobacteriales</taxon>
        <taxon>Nocardiaceae</taxon>
        <taxon>Rhodococcoides</taxon>
    </lineage>
</organism>
<dbReference type="Proteomes" id="UP000198327">
    <property type="component" value="Unassembled WGS sequence"/>
</dbReference>
<evidence type="ECO:0000313" key="2">
    <source>
        <dbReference type="EMBL" id="SNS54711.1"/>
    </source>
</evidence>
<accession>A0A239FD91</accession>
<protein>
    <submittedName>
        <fullName evidence="2">Uncharacterized protein</fullName>
    </submittedName>
</protein>